<sequence length="97" mass="10965">MKETLIRSFDYKKDDFEGTDFKRNSYKSCVSSGYIQGLKSNSPSITATILQGLGLITKYGTTVAVITRLSYQKKVGSYEPTLYHYSTIIYRLTGIDQ</sequence>
<dbReference type="AlphaFoldDB" id="A0A1R4GIC6"/>
<dbReference type="EMBL" id="FUGE01000077">
    <property type="protein sequence ID" value="SJM67956.1"/>
    <property type="molecule type" value="Genomic_DNA"/>
</dbReference>
<accession>A0A1R4GIC6</accession>
<name>A0A1R4GIC6_9GAMM</name>
<proteinExistence type="predicted"/>
<evidence type="ECO:0000313" key="1">
    <source>
        <dbReference type="EMBL" id="SJM67956.1"/>
    </source>
</evidence>
<keyword evidence="2" id="KW-1185">Reference proteome</keyword>
<protein>
    <submittedName>
        <fullName evidence="1">Uncharacterized protein</fullName>
    </submittedName>
</protein>
<evidence type="ECO:0000313" key="2">
    <source>
        <dbReference type="Proteomes" id="UP000188357"/>
    </source>
</evidence>
<reference evidence="1 2" key="1">
    <citation type="submission" date="2017-02" db="EMBL/GenBank/DDBJ databases">
        <authorList>
            <person name="Peterson S.W."/>
        </authorList>
    </citation>
    <scope>NUCLEOTIDE SEQUENCE [LARGE SCALE GENOMIC DNA]</scope>
    <source>
        <strain evidence="1">Psychrobacter_piechaudii</strain>
    </source>
</reference>
<organism evidence="1 2">
    <name type="scientific">Psychrobacter piechaudii</name>
    <dbReference type="NCBI Taxonomy" id="1945521"/>
    <lineage>
        <taxon>Bacteria</taxon>
        <taxon>Pseudomonadati</taxon>
        <taxon>Pseudomonadota</taxon>
        <taxon>Gammaproteobacteria</taxon>
        <taxon>Moraxellales</taxon>
        <taxon>Moraxellaceae</taxon>
        <taxon>Psychrobacter</taxon>
    </lineage>
</organism>
<gene>
    <name evidence="1" type="ORF">A1232T_00545</name>
</gene>
<dbReference type="Proteomes" id="UP000188357">
    <property type="component" value="Unassembled WGS sequence"/>
</dbReference>